<dbReference type="SUPFAM" id="SSF57716">
    <property type="entry name" value="Glucocorticoid receptor-like (DNA-binding domain)"/>
    <property type="match status" value="1"/>
</dbReference>
<evidence type="ECO:0000256" key="5">
    <source>
        <dbReference type="PROSITE-ProRule" id="PRU00309"/>
    </source>
</evidence>
<dbReference type="PANTHER" id="PTHR46600:SF11">
    <property type="entry name" value="THAP DOMAIN-CONTAINING PROTEIN 10"/>
    <property type="match status" value="1"/>
</dbReference>
<dbReference type="AlphaFoldDB" id="A0A0P4WL36"/>
<protein>
    <recommendedName>
        <fullName evidence="6">THAP-type domain-containing protein</fullName>
    </recommendedName>
</protein>
<feature type="domain" description="THAP-type" evidence="6">
    <location>
        <begin position="55"/>
        <end position="120"/>
    </location>
</feature>
<dbReference type="Pfam" id="PF05485">
    <property type="entry name" value="THAP"/>
    <property type="match status" value="1"/>
</dbReference>
<keyword evidence="2 5" id="KW-0863">Zinc-finger</keyword>
<proteinExistence type="predicted"/>
<evidence type="ECO:0000256" key="3">
    <source>
        <dbReference type="ARBA" id="ARBA00022833"/>
    </source>
</evidence>
<evidence type="ECO:0000256" key="2">
    <source>
        <dbReference type="ARBA" id="ARBA00022771"/>
    </source>
</evidence>
<organism evidence="7">
    <name type="scientific">Scylla olivacea</name>
    <name type="common">Orange mud crab</name>
    <name type="synonym">Cancer olivacea</name>
    <dbReference type="NCBI Taxonomy" id="85551"/>
    <lineage>
        <taxon>Eukaryota</taxon>
        <taxon>Metazoa</taxon>
        <taxon>Ecdysozoa</taxon>
        <taxon>Arthropoda</taxon>
        <taxon>Crustacea</taxon>
        <taxon>Multicrustacea</taxon>
        <taxon>Malacostraca</taxon>
        <taxon>Eumalacostraca</taxon>
        <taxon>Eucarida</taxon>
        <taxon>Decapoda</taxon>
        <taxon>Pleocyemata</taxon>
        <taxon>Brachyura</taxon>
        <taxon>Eubrachyura</taxon>
        <taxon>Portunoidea</taxon>
        <taxon>Portunidae</taxon>
        <taxon>Portuninae</taxon>
        <taxon>Scylla</taxon>
    </lineage>
</organism>
<dbReference type="InterPro" id="IPR006612">
    <property type="entry name" value="THAP_Znf"/>
</dbReference>
<dbReference type="EMBL" id="GDRN01041942">
    <property type="protein sequence ID" value="JAI67081.1"/>
    <property type="molecule type" value="Transcribed_RNA"/>
</dbReference>
<dbReference type="GO" id="GO:0008270">
    <property type="term" value="F:zinc ion binding"/>
    <property type="evidence" value="ECO:0007669"/>
    <property type="project" value="UniProtKB-KW"/>
</dbReference>
<evidence type="ECO:0000313" key="7">
    <source>
        <dbReference type="EMBL" id="JAI67081.1"/>
    </source>
</evidence>
<sequence>MVVLLNDIVINGCSNMQQFSKLTPEATVMARMIVAIQTKTILSKVMRICCHAIAMPSVCCVSPCRSRSGGYTFPSDAKLRKWWIAAVRRDKWHPVAASQVCQRHFVEDKYVAITTLIMLC</sequence>
<name>A0A0P4WL36_SCYOL</name>
<dbReference type="Gene3D" id="6.20.210.20">
    <property type="entry name" value="THAP domain"/>
    <property type="match status" value="1"/>
</dbReference>
<evidence type="ECO:0000259" key="6">
    <source>
        <dbReference type="PROSITE" id="PS50950"/>
    </source>
</evidence>
<keyword evidence="4 5" id="KW-0238">DNA-binding</keyword>
<evidence type="ECO:0000256" key="1">
    <source>
        <dbReference type="ARBA" id="ARBA00022723"/>
    </source>
</evidence>
<accession>A0A0P4WL36</accession>
<evidence type="ECO:0000256" key="4">
    <source>
        <dbReference type="ARBA" id="ARBA00023125"/>
    </source>
</evidence>
<dbReference type="SMART" id="SM00980">
    <property type="entry name" value="THAP"/>
    <property type="match status" value="1"/>
</dbReference>
<dbReference type="GO" id="GO:0043565">
    <property type="term" value="F:sequence-specific DNA binding"/>
    <property type="evidence" value="ECO:0007669"/>
    <property type="project" value="InterPro"/>
</dbReference>
<keyword evidence="3" id="KW-0862">Zinc</keyword>
<dbReference type="InterPro" id="IPR026516">
    <property type="entry name" value="THAP1/10"/>
</dbReference>
<dbReference type="PANTHER" id="PTHR46600">
    <property type="entry name" value="THAP DOMAIN-CONTAINING"/>
    <property type="match status" value="1"/>
</dbReference>
<reference evidence="7" key="1">
    <citation type="submission" date="2015-09" db="EMBL/GenBank/DDBJ databases">
        <title>Scylla olivacea transcriptome.</title>
        <authorList>
            <person name="Ikhwanuddin M."/>
        </authorList>
    </citation>
    <scope>NUCLEOTIDE SEQUENCE</scope>
</reference>
<keyword evidence="1" id="KW-0479">Metal-binding</keyword>
<dbReference type="InterPro" id="IPR038441">
    <property type="entry name" value="THAP_Znf_sf"/>
</dbReference>
<dbReference type="PROSITE" id="PS50950">
    <property type="entry name" value="ZF_THAP"/>
    <property type="match status" value="1"/>
</dbReference>